<dbReference type="Gene3D" id="3.30.70.1820">
    <property type="entry name" value="L1 transposable element, RRM domain"/>
    <property type="match status" value="1"/>
</dbReference>
<name>A0A3N0YGG7_ANAGA</name>
<comment type="caution">
    <text evidence="1">The sequence shown here is derived from an EMBL/GenBank/DDBJ whole genome shotgun (WGS) entry which is preliminary data.</text>
</comment>
<dbReference type="AlphaFoldDB" id="A0A3N0YGG7"/>
<sequence length="317" mass="36202">MQYFKRVVRHTNCFKKVSHVSNLPIDVLNEVISRTVQQKHPNLDVVCLAKEVTLKGFTYRESTVIAHGECSGLPEFGEIVQMIVLQDKPLFIVRRHESVSMSGRRSAKLLVIVSQDDSRKLLLPDGIPESVDELIEKINAEFLRITTLPLQSRFMTSLDRQSSQLLQVIRSKGGVLREKTKDTIKVMDQSLDIDITGESLLKCLIMYLGEDASCLIKEYQPPELDRAHRSLAPKPAPGQRSRPVILRFHHFQVKDLVIRESRKKGELLYEGHKIRIFEDYWTQACTSARLRIALPNSEKKWLASVAEANNFIQSLDS</sequence>
<proteinExistence type="predicted"/>
<evidence type="ECO:0000313" key="2">
    <source>
        <dbReference type="Proteomes" id="UP000281406"/>
    </source>
</evidence>
<keyword evidence="2" id="KW-1185">Reference proteome</keyword>
<organism evidence="1 2">
    <name type="scientific">Anabarilius grahami</name>
    <name type="common">Kanglang fish</name>
    <name type="synonym">Barilius grahami</name>
    <dbReference type="NCBI Taxonomy" id="495550"/>
    <lineage>
        <taxon>Eukaryota</taxon>
        <taxon>Metazoa</taxon>
        <taxon>Chordata</taxon>
        <taxon>Craniata</taxon>
        <taxon>Vertebrata</taxon>
        <taxon>Euteleostomi</taxon>
        <taxon>Actinopterygii</taxon>
        <taxon>Neopterygii</taxon>
        <taxon>Teleostei</taxon>
        <taxon>Ostariophysi</taxon>
        <taxon>Cypriniformes</taxon>
        <taxon>Xenocyprididae</taxon>
        <taxon>Xenocypridinae</taxon>
        <taxon>Xenocypridinae incertae sedis</taxon>
        <taxon>Anabarilius</taxon>
    </lineage>
</organism>
<dbReference type="Proteomes" id="UP000281406">
    <property type="component" value="Unassembled WGS sequence"/>
</dbReference>
<reference evidence="1 2" key="1">
    <citation type="submission" date="2018-10" db="EMBL/GenBank/DDBJ databases">
        <title>Genome assembly for a Yunnan-Guizhou Plateau 3E fish, Anabarilius grahami (Regan), and its evolutionary and genetic applications.</title>
        <authorList>
            <person name="Jiang W."/>
        </authorList>
    </citation>
    <scope>NUCLEOTIDE SEQUENCE [LARGE SCALE GENOMIC DNA]</scope>
    <source>
        <strain evidence="1">AG-KIZ</strain>
        <tissue evidence="1">Muscle</tissue>
    </source>
</reference>
<gene>
    <name evidence="1" type="ORF">DPX16_17858</name>
</gene>
<protein>
    <submittedName>
        <fullName evidence="1">Uncharacterized protein</fullName>
    </submittedName>
</protein>
<dbReference type="OrthoDB" id="8961973at2759"/>
<dbReference type="EMBL" id="RJVU01042598">
    <property type="protein sequence ID" value="ROL45247.1"/>
    <property type="molecule type" value="Genomic_DNA"/>
</dbReference>
<accession>A0A3N0YGG7</accession>
<evidence type="ECO:0000313" key="1">
    <source>
        <dbReference type="EMBL" id="ROL45247.1"/>
    </source>
</evidence>